<comment type="subunit">
    <text evidence="10">Homodimer.</text>
</comment>
<evidence type="ECO:0000256" key="5">
    <source>
        <dbReference type="ARBA" id="ARBA00023027"/>
    </source>
</evidence>
<comment type="catalytic activity">
    <reaction evidence="1 10">
        <text>UDP-alpha-D-glucose = UDP-alpha-D-galactose</text>
        <dbReference type="Rhea" id="RHEA:22168"/>
        <dbReference type="ChEBI" id="CHEBI:58885"/>
        <dbReference type="ChEBI" id="CHEBI:66914"/>
        <dbReference type="EC" id="5.1.3.2"/>
    </reaction>
</comment>
<dbReference type="EC" id="5.1.3.2" evidence="10"/>
<dbReference type="UniPathway" id="UPA00214"/>
<comment type="similarity">
    <text evidence="10">Belongs to the NAD(P)-dependent epimerase/dehydratase family.</text>
</comment>
<dbReference type="STRING" id="1246581.A0A2H9TG47"/>
<evidence type="ECO:0000256" key="7">
    <source>
        <dbReference type="ARBA" id="ARBA00037676"/>
    </source>
</evidence>
<dbReference type="NCBIfam" id="NF007956">
    <property type="entry name" value="PRK10675.1"/>
    <property type="match status" value="1"/>
</dbReference>
<dbReference type="NCBIfam" id="TIGR01179">
    <property type="entry name" value="galE"/>
    <property type="match status" value="1"/>
</dbReference>
<sequence length="355" mass="39358">MMLTGQDRPLILVTGGAGYIGSHCSVELLQSGYDVAIVDNLCNSFRAAITRIEELAGRKVDFHQVDLLDELALEAVFAQYDEDGKSKIHAVIHFAGLKAVGESSQEPLKYYQNNITGSLILFQCMERHSVRRLVYSSSATVYGEPPTYPIHEECPTSPNSPYGRTKLFIERIIEDTSRTHSWQSVILRYFNPVGAHPSGELGEHPQGIPNNLMPYLAQVAIGKLSSITVFGTDYFTRDGTGLRDYIHVMDLCRGHLAALLELGTVVTPGCAEIFNLGTGTGYTVLEMIDAFSEATKTDIPFQLGPRRPGDVATLLADPIKANEQLKWRAEYNLNRMCVDLWRWQSTHPNGFSKSS</sequence>
<evidence type="ECO:0000256" key="1">
    <source>
        <dbReference type="ARBA" id="ARBA00000083"/>
    </source>
</evidence>
<dbReference type="InterPro" id="IPR036291">
    <property type="entry name" value="NAD(P)-bd_dom_sf"/>
</dbReference>
<comment type="pathway">
    <text evidence="4">Carbohydrate metabolism; hexose metabolism.</text>
</comment>
<dbReference type="OrthoDB" id="9402762at2759"/>
<comment type="caution">
    <text evidence="12">The sequence shown here is derived from an EMBL/GenBank/DDBJ whole genome shotgun (WGS) entry which is preliminary data.</text>
</comment>
<evidence type="ECO:0000259" key="11">
    <source>
        <dbReference type="Pfam" id="PF16363"/>
    </source>
</evidence>
<reference evidence="12 13" key="1">
    <citation type="submission" date="2016-10" db="EMBL/GenBank/DDBJ databases">
        <title>The genome of Paramicrosporidium saccamoebae is the missing link in understanding Cryptomycota and Microsporidia evolution.</title>
        <authorList>
            <person name="Quandt C.A."/>
            <person name="Beaudet D."/>
            <person name="Corsaro D."/>
            <person name="Michel R."/>
            <person name="Corradi N."/>
            <person name="James T."/>
        </authorList>
    </citation>
    <scope>NUCLEOTIDE SEQUENCE [LARGE SCALE GENOMIC DNA]</scope>
    <source>
        <strain evidence="12 13">KSL3</strain>
    </source>
</reference>
<dbReference type="Proteomes" id="UP000240830">
    <property type="component" value="Unassembled WGS sequence"/>
</dbReference>
<evidence type="ECO:0000256" key="4">
    <source>
        <dbReference type="ARBA" id="ARBA00005028"/>
    </source>
</evidence>
<keyword evidence="13" id="KW-1185">Reference proteome</keyword>
<comment type="similarity">
    <text evidence="9">In the C-terminal section; belongs to the aldose epimerase family.</text>
</comment>
<dbReference type="PANTHER" id="PTHR43725:SF47">
    <property type="entry name" value="UDP-GLUCOSE 4-EPIMERASE"/>
    <property type="match status" value="1"/>
</dbReference>
<dbReference type="AlphaFoldDB" id="A0A2H9TG47"/>
<comment type="cofactor">
    <cofactor evidence="2 10">
        <name>NAD(+)</name>
        <dbReference type="ChEBI" id="CHEBI:57540"/>
    </cofactor>
</comment>
<accession>A0A2H9TG47</accession>
<dbReference type="Gene3D" id="3.40.50.720">
    <property type="entry name" value="NAD(P)-binding Rossmann-like Domain"/>
    <property type="match status" value="1"/>
</dbReference>
<dbReference type="PANTHER" id="PTHR43725">
    <property type="entry name" value="UDP-GLUCOSE 4-EPIMERASE"/>
    <property type="match status" value="1"/>
</dbReference>
<evidence type="ECO:0000256" key="8">
    <source>
        <dbReference type="ARBA" id="ARBA00037955"/>
    </source>
</evidence>
<comment type="function">
    <text evidence="7">Mutarotase converts alpha-aldose to the beta-anomer. It is active on D-glucose, L-arabinose, D-xylose, D-galactose, maltose and lactose.</text>
</comment>
<evidence type="ECO:0000313" key="13">
    <source>
        <dbReference type="Proteomes" id="UP000240830"/>
    </source>
</evidence>
<protein>
    <recommendedName>
        <fullName evidence="10">UDP-glucose 4-epimerase</fullName>
        <ecNumber evidence="10">5.1.3.2</ecNumber>
    </recommendedName>
</protein>
<dbReference type="CDD" id="cd05247">
    <property type="entry name" value="UDP_G4E_1_SDR_e"/>
    <property type="match status" value="1"/>
</dbReference>
<evidence type="ECO:0000256" key="6">
    <source>
        <dbReference type="ARBA" id="ARBA00023235"/>
    </source>
</evidence>
<dbReference type="GO" id="GO:0006012">
    <property type="term" value="P:galactose metabolic process"/>
    <property type="evidence" value="ECO:0007669"/>
    <property type="project" value="UniProtKB-UniPathway"/>
</dbReference>
<dbReference type="Pfam" id="PF16363">
    <property type="entry name" value="GDP_Man_Dehyd"/>
    <property type="match status" value="1"/>
</dbReference>
<evidence type="ECO:0000313" key="12">
    <source>
        <dbReference type="EMBL" id="PJF16560.1"/>
    </source>
</evidence>
<keyword evidence="5 10" id="KW-0520">NAD</keyword>
<evidence type="ECO:0000256" key="9">
    <source>
        <dbReference type="ARBA" id="ARBA00038238"/>
    </source>
</evidence>
<evidence type="ECO:0000256" key="2">
    <source>
        <dbReference type="ARBA" id="ARBA00001911"/>
    </source>
</evidence>
<dbReference type="InterPro" id="IPR005886">
    <property type="entry name" value="UDP_G4E"/>
</dbReference>
<dbReference type="EMBL" id="MTSL01000213">
    <property type="protein sequence ID" value="PJF16560.1"/>
    <property type="molecule type" value="Genomic_DNA"/>
</dbReference>
<feature type="domain" description="NAD(P)-binding" evidence="11">
    <location>
        <begin position="12"/>
        <end position="337"/>
    </location>
</feature>
<evidence type="ECO:0000256" key="3">
    <source>
        <dbReference type="ARBA" id="ARBA00004947"/>
    </source>
</evidence>
<comment type="similarity">
    <text evidence="8">In the N-terminal section; belongs to the NAD(P)-dependent epimerase/dehydratase family.</text>
</comment>
<dbReference type="InterPro" id="IPR016040">
    <property type="entry name" value="NAD(P)-bd_dom"/>
</dbReference>
<dbReference type="Gene3D" id="3.90.25.10">
    <property type="entry name" value="UDP-galactose 4-epimerase, domain 1"/>
    <property type="match status" value="1"/>
</dbReference>
<keyword evidence="6 10" id="KW-0413">Isomerase</keyword>
<proteinExistence type="inferred from homology"/>
<evidence type="ECO:0000256" key="10">
    <source>
        <dbReference type="RuleBase" id="RU366046"/>
    </source>
</evidence>
<dbReference type="GO" id="GO:0003978">
    <property type="term" value="F:UDP-glucose 4-epimerase activity"/>
    <property type="evidence" value="ECO:0007669"/>
    <property type="project" value="UniProtKB-UniRule"/>
</dbReference>
<keyword evidence="10" id="KW-0119">Carbohydrate metabolism</keyword>
<dbReference type="GO" id="GO:0005829">
    <property type="term" value="C:cytosol"/>
    <property type="evidence" value="ECO:0007669"/>
    <property type="project" value="TreeGrafter"/>
</dbReference>
<dbReference type="SUPFAM" id="SSF51735">
    <property type="entry name" value="NAD(P)-binding Rossmann-fold domains"/>
    <property type="match status" value="1"/>
</dbReference>
<gene>
    <name evidence="12" type="ORF">PSACC_03541</name>
</gene>
<comment type="pathway">
    <text evidence="3 10">Carbohydrate metabolism; galactose metabolism.</text>
</comment>
<organism evidence="12 13">
    <name type="scientific">Paramicrosporidium saccamoebae</name>
    <dbReference type="NCBI Taxonomy" id="1246581"/>
    <lineage>
        <taxon>Eukaryota</taxon>
        <taxon>Fungi</taxon>
        <taxon>Fungi incertae sedis</taxon>
        <taxon>Cryptomycota</taxon>
        <taxon>Cryptomycota incertae sedis</taxon>
        <taxon>Paramicrosporidium</taxon>
    </lineage>
</organism>
<name>A0A2H9TG47_9FUNG</name>